<evidence type="ECO:0000313" key="3">
    <source>
        <dbReference type="Proteomes" id="UP001372338"/>
    </source>
</evidence>
<feature type="region of interest" description="Disordered" evidence="1">
    <location>
        <begin position="67"/>
        <end position="111"/>
    </location>
</feature>
<proteinExistence type="predicted"/>
<dbReference type="Proteomes" id="UP001372338">
    <property type="component" value="Unassembled WGS sequence"/>
</dbReference>
<feature type="compositionally biased region" description="Acidic residues" evidence="1">
    <location>
        <begin position="37"/>
        <end position="46"/>
    </location>
</feature>
<organism evidence="2 3">
    <name type="scientific">Crotalaria pallida</name>
    <name type="common">Smooth rattlebox</name>
    <name type="synonym">Crotalaria striata</name>
    <dbReference type="NCBI Taxonomy" id="3830"/>
    <lineage>
        <taxon>Eukaryota</taxon>
        <taxon>Viridiplantae</taxon>
        <taxon>Streptophyta</taxon>
        <taxon>Embryophyta</taxon>
        <taxon>Tracheophyta</taxon>
        <taxon>Spermatophyta</taxon>
        <taxon>Magnoliopsida</taxon>
        <taxon>eudicotyledons</taxon>
        <taxon>Gunneridae</taxon>
        <taxon>Pentapetalae</taxon>
        <taxon>rosids</taxon>
        <taxon>fabids</taxon>
        <taxon>Fabales</taxon>
        <taxon>Fabaceae</taxon>
        <taxon>Papilionoideae</taxon>
        <taxon>50 kb inversion clade</taxon>
        <taxon>genistoids sensu lato</taxon>
        <taxon>core genistoids</taxon>
        <taxon>Crotalarieae</taxon>
        <taxon>Crotalaria</taxon>
    </lineage>
</organism>
<accession>A0AAN9J1I9</accession>
<keyword evidence="3" id="KW-1185">Reference proteome</keyword>
<name>A0AAN9J1I9_CROPI</name>
<gene>
    <name evidence="2" type="ORF">RIF29_03690</name>
</gene>
<sequence>MARKRGRPPKTPSFVNKSALNKDSDQDGTPSKVDFSQLDDDDIEDIDNLTPKQAAVWIQKIDVLRAKIQERTDPTSSKDKSDKSDASHDNITPNPSLTEEAVHDKPSSDSVQEAIINETIPPENVESAKEEAEKVLAAATTQELHTVSQNTASVTDKGKGIVSVDEEGWIPVQTKSKAQGKTKDLPRGSPSRQGSHG</sequence>
<feature type="compositionally biased region" description="Basic and acidic residues" evidence="1">
    <location>
        <begin position="67"/>
        <end position="88"/>
    </location>
</feature>
<reference evidence="2 3" key="1">
    <citation type="submission" date="2024-01" db="EMBL/GenBank/DDBJ databases">
        <title>The genomes of 5 underutilized Papilionoideae crops provide insights into root nodulation and disease resistanc.</title>
        <authorList>
            <person name="Yuan L."/>
        </authorList>
    </citation>
    <scope>NUCLEOTIDE SEQUENCE [LARGE SCALE GENOMIC DNA]</scope>
    <source>
        <strain evidence="2">ZHUSHIDOU_FW_LH</strain>
        <tissue evidence="2">Leaf</tissue>
    </source>
</reference>
<evidence type="ECO:0000256" key="1">
    <source>
        <dbReference type="SAM" id="MobiDB-lite"/>
    </source>
</evidence>
<comment type="caution">
    <text evidence="2">The sequence shown here is derived from an EMBL/GenBank/DDBJ whole genome shotgun (WGS) entry which is preliminary data.</text>
</comment>
<feature type="region of interest" description="Disordered" evidence="1">
    <location>
        <begin position="170"/>
        <end position="197"/>
    </location>
</feature>
<evidence type="ECO:0000313" key="2">
    <source>
        <dbReference type="EMBL" id="KAK7289768.1"/>
    </source>
</evidence>
<protein>
    <submittedName>
        <fullName evidence="2">Uncharacterized protein</fullName>
    </submittedName>
</protein>
<dbReference type="AlphaFoldDB" id="A0AAN9J1I9"/>
<dbReference type="EMBL" id="JAYWIO010000001">
    <property type="protein sequence ID" value="KAK7289768.1"/>
    <property type="molecule type" value="Genomic_DNA"/>
</dbReference>
<feature type="region of interest" description="Disordered" evidence="1">
    <location>
        <begin position="1"/>
        <end position="46"/>
    </location>
</feature>